<dbReference type="AlphaFoldDB" id="A0A2N6Q5L2"/>
<evidence type="ECO:0000313" key="2">
    <source>
        <dbReference type="Proteomes" id="UP000235661"/>
    </source>
</evidence>
<protein>
    <submittedName>
        <fullName evidence="1">Uncharacterized protein</fullName>
    </submittedName>
</protein>
<name>A0A2N6Q5L2_9BACT</name>
<evidence type="ECO:0000313" key="1">
    <source>
        <dbReference type="EMBL" id="PMC10291.1"/>
    </source>
</evidence>
<dbReference type="EMBL" id="PNGI01000011">
    <property type="protein sequence ID" value="PMC10291.1"/>
    <property type="molecule type" value="Genomic_DNA"/>
</dbReference>
<comment type="caution">
    <text evidence="1">The sequence shown here is derived from an EMBL/GenBank/DDBJ whole genome shotgun (WGS) entry which is preliminary data.</text>
</comment>
<reference evidence="1 2" key="1">
    <citation type="submission" date="2017-09" db="EMBL/GenBank/DDBJ databases">
        <title>Bacterial strain isolated from the female urinary microbiota.</title>
        <authorList>
            <person name="Thomas-White K."/>
            <person name="Kumar N."/>
            <person name="Forster S."/>
            <person name="Putonti C."/>
            <person name="Lawley T."/>
            <person name="Wolfe A.J."/>
        </authorList>
    </citation>
    <scope>NUCLEOTIDE SEQUENCE [LARGE SCALE GENOMIC DNA]</scope>
    <source>
        <strain evidence="1 2">UMB0818</strain>
    </source>
</reference>
<sequence>MVYYLSQGYLKEKKHGKHGLKAKSLAAQSNAMGTIDLLSCALKVQKEGHQLKTIYAENA</sequence>
<gene>
    <name evidence="1" type="ORF">CJ232_06460</name>
</gene>
<proteinExistence type="predicted"/>
<accession>A0A2N6Q5L2</accession>
<dbReference type="Proteomes" id="UP000235661">
    <property type="component" value="Unassembled WGS sequence"/>
</dbReference>
<organism evidence="1 2">
    <name type="scientific">Hoylesella timonensis</name>
    <dbReference type="NCBI Taxonomy" id="386414"/>
    <lineage>
        <taxon>Bacteria</taxon>
        <taxon>Pseudomonadati</taxon>
        <taxon>Bacteroidota</taxon>
        <taxon>Bacteroidia</taxon>
        <taxon>Bacteroidales</taxon>
        <taxon>Prevotellaceae</taxon>
        <taxon>Hoylesella</taxon>
    </lineage>
</organism>